<dbReference type="GO" id="GO:0045944">
    <property type="term" value="P:positive regulation of transcription by RNA polymerase II"/>
    <property type="evidence" value="ECO:0007669"/>
    <property type="project" value="TreeGrafter"/>
</dbReference>
<dbReference type="RefSeq" id="XP_039602447.1">
    <property type="nucleotide sequence ID" value="XM_039746513.1"/>
</dbReference>
<dbReference type="GO" id="GO:0070888">
    <property type="term" value="F:E-box binding"/>
    <property type="evidence" value="ECO:0007669"/>
    <property type="project" value="TreeGrafter"/>
</dbReference>
<dbReference type="PANTHER" id="PTHR19290:SF168">
    <property type="entry name" value="OLIGODENDROCYTE TRANSCRIPTION FACTOR 1"/>
    <property type="match status" value="1"/>
</dbReference>
<keyword evidence="6" id="KW-1185">Reference proteome</keyword>
<dbReference type="SMART" id="SM00353">
    <property type="entry name" value="HLH"/>
    <property type="match status" value="1"/>
</dbReference>
<dbReference type="OrthoDB" id="10011855at2759"/>
<dbReference type="GO" id="GO:0061564">
    <property type="term" value="P:axon development"/>
    <property type="evidence" value="ECO:0007669"/>
    <property type="project" value="TreeGrafter"/>
</dbReference>
<protein>
    <submittedName>
        <fullName evidence="5">OLIG1 factor</fullName>
    </submittedName>
</protein>
<dbReference type="GO" id="GO:0000981">
    <property type="term" value="F:DNA-binding transcription factor activity, RNA polymerase II-specific"/>
    <property type="evidence" value="ECO:0007669"/>
    <property type="project" value="TreeGrafter"/>
</dbReference>
<name>A0A8X8BJF5_POLSE</name>
<dbReference type="SUPFAM" id="SSF47459">
    <property type="entry name" value="HLH, helix-loop-helix DNA-binding domain"/>
    <property type="match status" value="1"/>
</dbReference>
<keyword evidence="2" id="KW-0804">Transcription</keyword>
<dbReference type="Pfam" id="PF00010">
    <property type="entry name" value="HLH"/>
    <property type="match status" value="1"/>
</dbReference>
<dbReference type="EMBL" id="JAATIS010008602">
    <property type="protein sequence ID" value="KAG2456702.1"/>
    <property type="molecule type" value="Genomic_DNA"/>
</dbReference>
<dbReference type="InterPro" id="IPR011598">
    <property type="entry name" value="bHLH_dom"/>
</dbReference>
<organism evidence="5 6">
    <name type="scientific">Polypterus senegalus</name>
    <name type="common">Senegal bichir</name>
    <dbReference type="NCBI Taxonomy" id="55291"/>
    <lineage>
        <taxon>Eukaryota</taxon>
        <taxon>Metazoa</taxon>
        <taxon>Chordata</taxon>
        <taxon>Craniata</taxon>
        <taxon>Vertebrata</taxon>
        <taxon>Euteleostomi</taxon>
        <taxon>Actinopterygii</taxon>
        <taxon>Polypteriformes</taxon>
        <taxon>Polypteridae</taxon>
        <taxon>Polypterus</taxon>
    </lineage>
</organism>
<feature type="domain" description="BHLH" evidence="4">
    <location>
        <begin position="54"/>
        <end position="113"/>
    </location>
</feature>
<feature type="region of interest" description="Disordered" evidence="3">
    <location>
        <begin position="29"/>
        <end position="52"/>
    </location>
</feature>
<dbReference type="PROSITE" id="PS50888">
    <property type="entry name" value="BHLH"/>
    <property type="match status" value="1"/>
</dbReference>
<evidence type="ECO:0000256" key="2">
    <source>
        <dbReference type="ARBA" id="ARBA00023163"/>
    </source>
</evidence>
<gene>
    <name evidence="5" type="primary">Olig1</name>
    <name evidence="5" type="ORF">GTO96_0013976</name>
</gene>
<evidence type="ECO:0000313" key="6">
    <source>
        <dbReference type="Proteomes" id="UP000886611"/>
    </source>
</evidence>
<feature type="compositionally biased region" description="Basic and acidic residues" evidence="3">
    <location>
        <begin position="43"/>
        <end position="52"/>
    </location>
</feature>
<evidence type="ECO:0000256" key="1">
    <source>
        <dbReference type="ARBA" id="ARBA00023015"/>
    </source>
</evidence>
<evidence type="ECO:0000313" key="5">
    <source>
        <dbReference type="EMBL" id="KAG2456702.1"/>
    </source>
</evidence>
<dbReference type="InterPro" id="IPR036638">
    <property type="entry name" value="HLH_DNA-bd_sf"/>
</dbReference>
<sequence>MSNSKKRNCVDSLLNLSTGGMDVVQVPRGSSGGRGHLLRHSKMNKEPSVEEQQELRRKINNRERKRMQDLNVAMDALREVMVPYSAVHQHGYPGRKLSKISTLILARNYIVLLSSSLQDMRRMIGEINGPCPRLLVATGWPFFTAPGSLLLTPDTIVASKCPIMAAEESQYPPLQWSSAGPICSCGICRLPRFIQASTSSRFLK</sequence>
<dbReference type="GO" id="GO:0005634">
    <property type="term" value="C:nucleus"/>
    <property type="evidence" value="ECO:0007669"/>
    <property type="project" value="TreeGrafter"/>
</dbReference>
<reference evidence="5 6" key="1">
    <citation type="journal article" date="2021" name="Cell">
        <title>Tracing the genetic footprints of vertebrate landing in non-teleost ray-finned fishes.</title>
        <authorList>
            <person name="Bi X."/>
            <person name="Wang K."/>
            <person name="Yang L."/>
            <person name="Pan H."/>
            <person name="Jiang H."/>
            <person name="Wei Q."/>
            <person name="Fang M."/>
            <person name="Yu H."/>
            <person name="Zhu C."/>
            <person name="Cai Y."/>
            <person name="He Y."/>
            <person name="Gan X."/>
            <person name="Zeng H."/>
            <person name="Yu D."/>
            <person name="Zhu Y."/>
            <person name="Jiang H."/>
            <person name="Qiu Q."/>
            <person name="Yang H."/>
            <person name="Zhang Y.E."/>
            <person name="Wang W."/>
            <person name="Zhu M."/>
            <person name="He S."/>
            <person name="Zhang G."/>
        </authorList>
    </citation>
    <scope>NUCLEOTIDE SEQUENCE [LARGE SCALE GENOMIC DNA]</scope>
    <source>
        <strain evidence="5">Bchr_013</strain>
    </source>
</reference>
<feature type="non-terminal residue" evidence="5">
    <location>
        <position position="204"/>
    </location>
</feature>
<evidence type="ECO:0000256" key="3">
    <source>
        <dbReference type="SAM" id="MobiDB-lite"/>
    </source>
</evidence>
<proteinExistence type="predicted"/>
<comment type="caution">
    <text evidence="5">The sequence shown here is derived from an EMBL/GenBank/DDBJ whole genome shotgun (WGS) entry which is preliminary data.</text>
</comment>
<dbReference type="GO" id="GO:0046983">
    <property type="term" value="F:protein dimerization activity"/>
    <property type="evidence" value="ECO:0007669"/>
    <property type="project" value="InterPro"/>
</dbReference>
<dbReference type="GeneID" id="120524701"/>
<accession>A0A8X8BJF5</accession>
<dbReference type="Gene3D" id="4.10.280.10">
    <property type="entry name" value="Helix-loop-helix DNA-binding domain"/>
    <property type="match status" value="1"/>
</dbReference>
<dbReference type="Proteomes" id="UP000886611">
    <property type="component" value="Unassembled WGS sequence"/>
</dbReference>
<keyword evidence="1" id="KW-0805">Transcription regulation</keyword>
<feature type="non-terminal residue" evidence="5">
    <location>
        <position position="1"/>
    </location>
</feature>
<dbReference type="GO" id="GO:0007423">
    <property type="term" value="P:sensory organ development"/>
    <property type="evidence" value="ECO:0007669"/>
    <property type="project" value="TreeGrafter"/>
</dbReference>
<dbReference type="AlphaFoldDB" id="A0A8X8BJF5"/>
<evidence type="ECO:0000259" key="4">
    <source>
        <dbReference type="PROSITE" id="PS50888"/>
    </source>
</evidence>
<dbReference type="PANTHER" id="PTHR19290">
    <property type="entry name" value="BASIC HELIX-LOOP-HELIX PROTEIN NEUROGENIN-RELATED"/>
    <property type="match status" value="1"/>
</dbReference>
<dbReference type="InterPro" id="IPR050359">
    <property type="entry name" value="bHLH_transcription_factors"/>
</dbReference>